<dbReference type="PANTHER" id="PTHR30385">
    <property type="entry name" value="SIGMA FACTOR F FLAGELLAR"/>
    <property type="match status" value="1"/>
</dbReference>
<dbReference type="PRINTS" id="PR00046">
    <property type="entry name" value="SIGMA70FCT"/>
</dbReference>
<organism evidence="7 8">
    <name type="scientific">Streptomyces tirandamycinicus</name>
    <dbReference type="NCBI Taxonomy" id="2174846"/>
    <lineage>
        <taxon>Bacteria</taxon>
        <taxon>Bacillati</taxon>
        <taxon>Actinomycetota</taxon>
        <taxon>Actinomycetes</taxon>
        <taxon>Kitasatosporales</taxon>
        <taxon>Streptomycetaceae</taxon>
        <taxon>Streptomyces</taxon>
    </lineage>
</organism>
<feature type="compositionally biased region" description="Basic residues" evidence="5">
    <location>
        <begin position="55"/>
        <end position="64"/>
    </location>
</feature>
<evidence type="ECO:0000259" key="6">
    <source>
        <dbReference type="PROSITE" id="PS00715"/>
    </source>
</evidence>
<dbReference type="Pfam" id="PF04545">
    <property type="entry name" value="Sigma70_r4"/>
    <property type="match status" value="1"/>
</dbReference>
<dbReference type="GO" id="GO:0003677">
    <property type="term" value="F:DNA binding"/>
    <property type="evidence" value="ECO:0007669"/>
    <property type="project" value="UniProtKB-KW"/>
</dbReference>
<evidence type="ECO:0000256" key="1">
    <source>
        <dbReference type="ARBA" id="ARBA00023015"/>
    </source>
</evidence>
<dbReference type="NCBIfam" id="TIGR02980">
    <property type="entry name" value="SigBFG"/>
    <property type="match status" value="1"/>
</dbReference>
<dbReference type="InterPro" id="IPR013324">
    <property type="entry name" value="RNA_pol_sigma_r3/r4-like"/>
</dbReference>
<dbReference type="PANTHER" id="PTHR30385:SF4">
    <property type="entry name" value="RNA POLYMERASE SIGMA-E FACTOR"/>
    <property type="match status" value="1"/>
</dbReference>
<feature type="region of interest" description="Disordered" evidence="5">
    <location>
        <begin position="1"/>
        <end position="69"/>
    </location>
</feature>
<keyword evidence="4" id="KW-0804">Transcription</keyword>
<dbReference type="GO" id="GO:0016987">
    <property type="term" value="F:sigma factor activity"/>
    <property type="evidence" value="ECO:0007669"/>
    <property type="project" value="UniProtKB-KW"/>
</dbReference>
<keyword evidence="1" id="KW-0805">Transcription regulation</keyword>
<dbReference type="InterPro" id="IPR007627">
    <property type="entry name" value="RNA_pol_sigma70_r2"/>
</dbReference>
<evidence type="ECO:0000313" key="7">
    <source>
        <dbReference type="EMBL" id="AWI29145.1"/>
    </source>
</evidence>
<feature type="domain" description="RNA polymerase sigma-70" evidence="6">
    <location>
        <begin position="152"/>
        <end position="165"/>
    </location>
</feature>
<dbReference type="RefSeq" id="WP_108906238.1">
    <property type="nucleotide sequence ID" value="NZ_CP029188.1"/>
</dbReference>
<gene>
    <name evidence="7" type="ORF">DDW44_10380</name>
</gene>
<evidence type="ECO:0000256" key="2">
    <source>
        <dbReference type="ARBA" id="ARBA00023082"/>
    </source>
</evidence>
<evidence type="ECO:0000313" key="8">
    <source>
        <dbReference type="Proteomes" id="UP000244900"/>
    </source>
</evidence>
<reference evidence="7 8" key="1">
    <citation type="submission" date="2018-05" db="EMBL/GenBank/DDBJ databases">
        <title>Complete genome sequence of sponge-derived Streptomyces sp. HNM0039.</title>
        <authorList>
            <person name="Huang X."/>
            <person name="Zhou S."/>
        </authorList>
    </citation>
    <scope>NUCLEOTIDE SEQUENCE [LARGE SCALE GENOMIC DNA]</scope>
    <source>
        <strain evidence="7 8">HNM0039</strain>
    </source>
</reference>
<keyword evidence="2" id="KW-0731">Sigma factor</keyword>
<accession>A0A2S1SRY2</accession>
<dbReference type="InterPro" id="IPR014284">
    <property type="entry name" value="RNA_pol_sigma-70_dom"/>
</dbReference>
<dbReference type="Gene3D" id="1.20.120.1810">
    <property type="match status" value="1"/>
</dbReference>
<name>A0A2S1SRY2_9ACTN</name>
<keyword evidence="3" id="KW-0238">DNA-binding</keyword>
<dbReference type="CDD" id="cd06171">
    <property type="entry name" value="Sigma70_r4"/>
    <property type="match status" value="1"/>
</dbReference>
<protein>
    <submittedName>
        <fullName evidence="7">B/F/G family RNA polymerase sigma-70 factor</fullName>
    </submittedName>
</protein>
<dbReference type="PROSITE" id="PS00715">
    <property type="entry name" value="SIGMA70_1"/>
    <property type="match status" value="1"/>
</dbReference>
<evidence type="ECO:0000256" key="3">
    <source>
        <dbReference type="ARBA" id="ARBA00023125"/>
    </source>
</evidence>
<proteinExistence type="predicted"/>
<keyword evidence="8" id="KW-1185">Reference proteome</keyword>
<dbReference type="AlphaFoldDB" id="A0A2S1SRY2"/>
<dbReference type="OrthoDB" id="9804285at2"/>
<dbReference type="EMBL" id="CP029188">
    <property type="protein sequence ID" value="AWI29145.1"/>
    <property type="molecule type" value="Genomic_DNA"/>
</dbReference>
<dbReference type="Gene3D" id="1.10.10.10">
    <property type="entry name" value="Winged helix-like DNA-binding domain superfamily/Winged helix DNA-binding domain"/>
    <property type="match status" value="2"/>
</dbReference>
<sequence length="349" mass="39117">MEETMSPRLDETRTPNAPSTCQHDHLESTESPEFPDSREHTGHHAPEVPGEHHPYGRHGQHGHYGHGQYAQYGQYGQYGQYEDVDLPALPPFDEVGPVDARALSKTLFARLEALEEGTHEYAYVRNTLVELNLALVKFAASRFRSRSEPMEDIIQVGTIGLIKAIDRFELSRGVEFPTFAMPTIIGEIKRFFRDTSWSVRVPRRLQELRLDLAKAGDELAQQLDRAPTIGELAERLGISRDEVVEGMAASNAYTASSLDAQPDEDESEGTLADRIGYEDHGLEGIEYIESLKPLIASLPPRDRRILSLRFVAGMTQSEIGDELGISQMHVSRLLTRTLTKLRKGLTVEE</sequence>
<dbReference type="InterPro" id="IPR007624">
    <property type="entry name" value="RNA_pol_sigma70_r3"/>
</dbReference>
<evidence type="ECO:0000256" key="5">
    <source>
        <dbReference type="SAM" id="MobiDB-lite"/>
    </source>
</evidence>
<dbReference type="InterPro" id="IPR014322">
    <property type="entry name" value="RNA_pol_sigma-B/F/G"/>
</dbReference>
<dbReference type="GO" id="GO:0006352">
    <property type="term" value="P:DNA-templated transcription initiation"/>
    <property type="evidence" value="ECO:0007669"/>
    <property type="project" value="InterPro"/>
</dbReference>
<dbReference type="KEGG" id="stir:DDW44_10380"/>
<feature type="compositionally biased region" description="Basic and acidic residues" evidence="5">
    <location>
        <begin position="35"/>
        <end position="54"/>
    </location>
</feature>
<evidence type="ECO:0000256" key="4">
    <source>
        <dbReference type="ARBA" id="ARBA00023163"/>
    </source>
</evidence>
<dbReference type="Pfam" id="PF04542">
    <property type="entry name" value="Sigma70_r2"/>
    <property type="match status" value="1"/>
</dbReference>
<dbReference type="Pfam" id="PF04539">
    <property type="entry name" value="Sigma70_r3"/>
    <property type="match status" value="1"/>
</dbReference>
<dbReference type="SUPFAM" id="SSF88946">
    <property type="entry name" value="Sigma2 domain of RNA polymerase sigma factors"/>
    <property type="match status" value="1"/>
</dbReference>
<dbReference type="InterPro" id="IPR000943">
    <property type="entry name" value="RNA_pol_sigma70"/>
</dbReference>
<dbReference type="InterPro" id="IPR007630">
    <property type="entry name" value="RNA_pol_sigma70_r4"/>
</dbReference>
<dbReference type="NCBIfam" id="TIGR02937">
    <property type="entry name" value="sigma70-ECF"/>
    <property type="match status" value="1"/>
</dbReference>
<dbReference type="InterPro" id="IPR036388">
    <property type="entry name" value="WH-like_DNA-bd_sf"/>
</dbReference>
<dbReference type="Proteomes" id="UP000244900">
    <property type="component" value="Chromosome"/>
</dbReference>
<dbReference type="SUPFAM" id="SSF88659">
    <property type="entry name" value="Sigma3 and sigma4 domains of RNA polymerase sigma factors"/>
    <property type="match status" value="2"/>
</dbReference>
<dbReference type="InterPro" id="IPR013325">
    <property type="entry name" value="RNA_pol_sigma_r2"/>
</dbReference>